<evidence type="ECO:0000256" key="1">
    <source>
        <dbReference type="ARBA" id="ARBA00005367"/>
    </source>
</evidence>
<reference evidence="4" key="2">
    <citation type="submission" date="2008-04" db="EMBL/GenBank/DDBJ databases">
        <title>Draft genome sequence of Providencia stuartii(ATCC 25827).</title>
        <authorList>
            <person name="Sudarsanam P."/>
            <person name="Ley R."/>
            <person name="Guruge J."/>
            <person name="Turnbaugh P.J."/>
            <person name="Mahowald M."/>
            <person name="Liep D."/>
            <person name="Gordon J."/>
        </authorList>
    </citation>
    <scope>NUCLEOTIDE SEQUENCE [LARGE SCALE GENOMIC DNA]</scope>
    <source>
        <strain evidence="4">ATCC 25827</strain>
    </source>
</reference>
<dbReference type="EMBL" id="ABJD02000101">
    <property type="protein sequence ID" value="EDU60176.1"/>
    <property type="molecule type" value="Genomic_DNA"/>
</dbReference>
<dbReference type="PIRSF" id="PIRSF006287">
    <property type="entry name" value="UCP006287"/>
    <property type="match status" value="1"/>
</dbReference>
<evidence type="ECO:0000313" key="3">
    <source>
        <dbReference type="EMBL" id="EDU60176.1"/>
    </source>
</evidence>
<organism evidence="3 4">
    <name type="scientific">Providencia stuartii ATCC 25827</name>
    <dbReference type="NCBI Taxonomy" id="471874"/>
    <lineage>
        <taxon>Bacteria</taxon>
        <taxon>Pseudomonadati</taxon>
        <taxon>Pseudomonadota</taxon>
        <taxon>Gammaproteobacteria</taxon>
        <taxon>Enterobacterales</taxon>
        <taxon>Morganellaceae</taxon>
        <taxon>Providencia</taxon>
    </lineage>
</organism>
<sequence length="131" mass="15274">MTSGVRWIMEYQFFQDITGEISAKFSMDHEAVGYWLNEEIKGDFSLLDEIEAGYESIKGSEKQWELIGHEYTLVLDDEEVMIRANQLAFETEGLEEGMSYYDNESVAFCGIDDFMSMLNDYRQFVLENKVK</sequence>
<dbReference type="NCBIfam" id="NF003576">
    <property type="entry name" value="PRK05248.1-3"/>
    <property type="match status" value="1"/>
</dbReference>
<gene>
    <name evidence="3" type="ORF">PROSTU_03382</name>
</gene>
<reference evidence="3 4" key="3">
    <citation type="submission" date="2008-05" db="EMBL/GenBank/DDBJ databases">
        <authorList>
            <person name="Fulton L."/>
            <person name="Clifton S."/>
            <person name="Fulton B."/>
            <person name="Xu J."/>
            <person name="Minx P."/>
            <person name="Pepin K.H."/>
            <person name="Johnson M."/>
            <person name="Thiruvilangam P."/>
            <person name="Bhonagiri V."/>
            <person name="Nash W.E."/>
            <person name="Mardis E.R."/>
            <person name="Wilson R.K."/>
        </authorList>
    </citation>
    <scope>NUCLEOTIDE SEQUENCE [LARGE SCALE GENOMIC DNA]</scope>
    <source>
        <strain evidence="3 4">ATCC 25827</strain>
    </source>
</reference>
<comment type="similarity">
    <text evidence="1 2">Belongs to the UPF0231 family.</text>
</comment>
<dbReference type="Proteomes" id="UP000004506">
    <property type="component" value="Unassembled WGS sequence"/>
</dbReference>
<name>A0AA86YTW7_PROST</name>
<dbReference type="AlphaFoldDB" id="A0AA86YTW7"/>
<accession>A0AA86YTW7</accession>
<proteinExistence type="inferred from homology"/>
<evidence type="ECO:0000256" key="2">
    <source>
        <dbReference type="HAMAP-Rule" id="MF_01053"/>
    </source>
</evidence>
<evidence type="ECO:0000313" key="4">
    <source>
        <dbReference type="Proteomes" id="UP000004506"/>
    </source>
</evidence>
<dbReference type="Pfam" id="PF06062">
    <property type="entry name" value="UPF0231"/>
    <property type="match status" value="1"/>
</dbReference>
<dbReference type="HAMAP" id="MF_01053">
    <property type="entry name" value="UPF0231"/>
    <property type="match status" value="1"/>
</dbReference>
<reference evidence="4" key="1">
    <citation type="submission" date="2008-04" db="EMBL/GenBank/DDBJ databases">
        <title>Draft genome sequence of Providencia stuartii (ATCC 25827).</title>
        <authorList>
            <person name="Sudarsanam P."/>
            <person name="Ley R."/>
            <person name="Guruge J."/>
            <person name="Turnbaugh P.J."/>
            <person name="Mahowald M."/>
            <person name="Liep D."/>
            <person name="Gordon J."/>
        </authorList>
    </citation>
    <scope>NUCLEOTIDE SEQUENCE [LARGE SCALE GENOMIC DNA]</scope>
    <source>
        <strain evidence="4">ATCC 25827</strain>
    </source>
</reference>
<protein>
    <recommendedName>
        <fullName evidence="2">UPF0231 protein PROSTU_03382</fullName>
    </recommendedName>
</protein>
<dbReference type="InterPro" id="IPR008249">
    <property type="entry name" value="UPF0231"/>
</dbReference>
<comment type="caution">
    <text evidence="3">The sequence shown here is derived from an EMBL/GenBank/DDBJ whole genome shotgun (WGS) entry which is preliminary data.</text>
</comment>